<feature type="transmembrane region" description="Helical" evidence="8">
    <location>
        <begin position="327"/>
        <end position="348"/>
    </location>
</feature>
<dbReference type="OrthoDB" id="6730379at2759"/>
<dbReference type="FunCoup" id="A0A507BCZ4">
    <property type="interactions" value="112"/>
</dbReference>
<evidence type="ECO:0000256" key="5">
    <source>
        <dbReference type="ARBA" id="ARBA00023136"/>
    </source>
</evidence>
<evidence type="ECO:0000313" key="11">
    <source>
        <dbReference type="Proteomes" id="UP000319257"/>
    </source>
</evidence>
<dbReference type="InParanoid" id="A0A507BCZ4"/>
<dbReference type="SUPFAM" id="SSF103473">
    <property type="entry name" value="MFS general substrate transporter"/>
    <property type="match status" value="1"/>
</dbReference>
<dbReference type="Proteomes" id="UP000319257">
    <property type="component" value="Unassembled WGS sequence"/>
</dbReference>
<keyword evidence="3 8" id="KW-0812">Transmembrane</keyword>
<accession>A0A507BCZ4</accession>
<comment type="subcellular location">
    <subcellularLocation>
        <location evidence="1">Membrane</location>
        <topology evidence="1">Multi-pass membrane protein</topology>
    </subcellularLocation>
</comment>
<feature type="transmembrane region" description="Helical" evidence="8">
    <location>
        <begin position="421"/>
        <end position="441"/>
    </location>
</feature>
<feature type="transmembrane region" description="Helical" evidence="8">
    <location>
        <begin position="192"/>
        <end position="214"/>
    </location>
</feature>
<feature type="domain" description="Major facilitator superfamily (MFS) profile" evidence="9">
    <location>
        <begin position="63"/>
        <end position="479"/>
    </location>
</feature>
<organism evidence="10 11">
    <name type="scientific">Thyridium curvatum</name>
    <dbReference type="NCBI Taxonomy" id="1093900"/>
    <lineage>
        <taxon>Eukaryota</taxon>
        <taxon>Fungi</taxon>
        <taxon>Dikarya</taxon>
        <taxon>Ascomycota</taxon>
        <taxon>Pezizomycotina</taxon>
        <taxon>Sordariomycetes</taxon>
        <taxon>Sordariomycetidae</taxon>
        <taxon>Thyridiales</taxon>
        <taxon>Thyridiaceae</taxon>
        <taxon>Thyridium</taxon>
    </lineage>
</organism>
<protein>
    <recommendedName>
        <fullName evidence="9">Major facilitator superfamily (MFS) profile domain-containing protein</fullName>
    </recommendedName>
</protein>
<feature type="transmembrane region" description="Helical" evidence="8">
    <location>
        <begin position="220"/>
        <end position="241"/>
    </location>
</feature>
<dbReference type="PANTHER" id="PTHR43791">
    <property type="entry name" value="PERMEASE-RELATED"/>
    <property type="match status" value="1"/>
</dbReference>
<keyword evidence="2" id="KW-0813">Transport</keyword>
<dbReference type="PANTHER" id="PTHR43791:SF70">
    <property type="entry name" value="MAJOR FACILITATOR SUPERFAMILY (MFS) PROFILE DOMAIN-CONTAINING PROTEIN"/>
    <property type="match status" value="1"/>
</dbReference>
<dbReference type="FunFam" id="1.20.1250.20:FF:000064">
    <property type="entry name" value="MFS allantoate transporter"/>
    <property type="match status" value="1"/>
</dbReference>
<evidence type="ECO:0000256" key="3">
    <source>
        <dbReference type="ARBA" id="ARBA00022692"/>
    </source>
</evidence>
<feature type="transmembrane region" description="Helical" evidence="8">
    <location>
        <begin position="390"/>
        <end position="409"/>
    </location>
</feature>
<reference evidence="10 11" key="1">
    <citation type="submission" date="2019-06" db="EMBL/GenBank/DDBJ databases">
        <title>Draft genome sequence of the filamentous fungus Phialemoniopsis curvata isolated from diesel fuel.</title>
        <authorList>
            <person name="Varaljay V.A."/>
            <person name="Lyon W.J."/>
            <person name="Crouch A.L."/>
            <person name="Drake C.E."/>
            <person name="Hollomon J.M."/>
            <person name="Nadeau L.J."/>
            <person name="Nunn H.S."/>
            <person name="Stevenson B.S."/>
            <person name="Bojanowski C.L."/>
            <person name="Crookes-Goodson W.J."/>
        </authorList>
    </citation>
    <scope>NUCLEOTIDE SEQUENCE [LARGE SCALE GENOMIC DNA]</scope>
    <source>
        <strain evidence="10 11">D216</strain>
    </source>
</reference>
<evidence type="ECO:0000256" key="6">
    <source>
        <dbReference type="ARBA" id="ARBA00037968"/>
    </source>
</evidence>
<keyword evidence="5 8" id="KW-0472">Membrane</keyword>
<comment type="caution">
    <text evidence="10">The sequence shown here is derived from an EMBL/GenBank/DDBJ whole genome shotgun (WGS) entry which is preliminary data.</text>
</comment>
<dbReference type="PROSITE" id="PS50850">
    <property type="entry name" value="MFS"/>
    <property type="match status" value="1"/>
</dbReference>
<sequence>MEKREEAIQGHQGVNPQNTAPDEITQASSRDWDETYKVFKQQDGVEIDAREAQRVLRKIDWHIMPLLMGSYMLQYLDKSCINFASVYGLQQGTNLHDQQYSWLTSIFYFGYLVAQYPAGYLLQRLPVGKFMGSCTIVWGILIITTPACKSFAGIATNRFLLGVFEAVVNPGFVLIMAMWYTKAEQPLRLVTYYCMNGFAGIFGGLLGYAIGHINSGLGRWMYVFLIFGAISLVWGIIFTFFMPDLPTTTRFLSVPETVVAVERVAANRQGVKNHHFKKYQMWQTFRDPKTWILFVMGIAAQIPNAAQTTFTAIILKTFGFNTLQTQYMQIPGNVVQIVSLLLSGWIASRWPNIRCIVMTAGNLICVACGAVLVGLNPGPDGTSNRWGRLVALWLCSIQSVGFSLSLTMVSSNVAGYTKKQLTAAFLFIAYCVGNIIGPQTFKDSEAPFYHSAYTAILIGYSVKTIMVLVLYAYMWSVNKKRDRAAAADPRSAEELEQEAVEMGMRDVTEIDNKGFRYVL</sequence>
<proteinExistence type="inferred from homology"/>
<feature type="transmembrane region" description="Helical" evidence="8">
    <location>
        <begin position="100"/>
        <end position="118"/>
    </location>
</feature>
<evidence type="ECO:0000313" key="10">
    <source>
        <dbReference type="EMBL" id="TPX14628.1"/>
    </source>
</evidence>
<dbReference type="Gene3D" id="1.20.1250.20">
    <property type="entry name" value="MFS general substrate transporter like domains"/>
    <property type="match status" value="2"/>
</dbReference>
<dbReference type="EMBL" id="SKBQ01000027">
    <property type="protein sequence ID" value="TPX14628.1"/>
    <property type="molecule type" value="Genomic_DNA"/>
</dbReference>
<feature type="transmembrane region" description="Helical" evidence="8">
    <location>
        <begin position="453"/>
        <end position="473"/>
    </location>
</feature>
<evidence type="ECO:0000256" key="2">
    <source>
        <dbReference type="ARBA" id="ARBA00022448"/>
    </source>
</evidence>
<dbReference type="InterPro" id="IPR020846">
    <property type="entry name" value="MFS_dom"/>
</dbReference>
<evidence type="ECO:0000259" key="9">
    <source>
        <dbReference type="PROSITE" id="PS50850"/>
    </source>
</evidence>
<feature type="transmembrane region" description="Helical" evidence="8">
    <location>
        <begin position="159"/>
        <end position="180"/>
    </location>
</feature>
<dbReference type="InterPro" id="IPR011701">
    <property type="entry name" value="MFS"/>
</dbReference>
<feature type="transmembrane region" description="Helical" evidence="8">
    <location>
        <begin position="130"/>
        <end position="147"/>
    </location>
</feature>
<dbReference type="GeneID" id="41972767"/>
<evidence type="ECO:0000256" key="1">
    <source>
        <dbReference type="ARBA" id="ARBA00004141"/>
    </source>
</evidence>
<dbReference type="InterPro" id="IPR036259">
    <property type="entry name" value="MFS_trans_sf"/>
</dbReference>
<evidence type="ECO:0000256" key="7">
    <source>
        <dbReference type="SAM" id="MobiDB-lite"/>
    </source>
</evidence>
<dbReference type="GO" id="GO:0022857">
    <property type="term" value="F:transmembrane transporter activity"/>
    <property type="evidence" value="ECO:0007669"/>
    <property type="project" value="InterPro"/>
</dbReference>
<keyword evidence="4 8" id="KW-1133">Transmembrane helix</keyword>
<comment type="similarity">
    <text evidence="6">Belongs to the major facilitator superfamily. Allantoate permease family.</text>
</comment>
<evidence type="ECO:0000256" key="4">
    <source>
        <dbReference type="ARBA" id="ARBA00022989"/>
    </source>
</evidence>
<evidence type="ECO:0000256" key="8">
    <source>
        <dbReference type="SAM" id="Phobius"/>
    </source>
</evidence>
<keyword evidence="11" id="KW-1185">Reference proteome</keyword>
<dbReference type="Pfam" id="PF07690">
    <property type="entry name" value="MFS_1"/>
    <property type="match status" value="1"/>
</dbReference>
<feature type="transmembrane region" description="Helical" evidence="8">
    <location>
        <begin position="355"/>
        <end position="375"/>
    </location>
</feature>
<feature type="region of interest" description="Disordered" evidence="7">
    <location>
        <begin position="1"/>
        <end position="24"/>
    </location>
</feature>
<dbReference type="RefSeq" id="XP_030996339.1">
    <property type="nucleotide sequence ID" value="XM_031139829.1"/>
</dbReference>
<dbReference type="AlphaFoldDB" id="A0A507BCZ4"/>
<name>A0A507BCZ4_9PEZI</name>
<dbReference type="GO" id="GO:0016020">
    <property type="term" value="C:membrane"/>
    <property type="evidence" value="ECO:0007669"/>
    <property type="project" value="UniProtKB-SubCell"/>
</dbReference>
<feature type="compositionally biased region" description="Polar residues" evidence="7">
    <location>
        <begin position="12"/>
        <end position="24"/>
    </location>
</feature>
<gene>
    <name evidence="10" type="ORF">E0L32_005320</name>
</gene>